<sequence length="108" mass="10798">MLTGRESLVRLIGRRRRSPLPASLVAALSLPSPSPSTSLAQADDGGGSGEAAGGEAGSTSGGSRVVGMGAEWVVCPVCGDSIRGSDYCVNTHLGPSTSASLVLNNLRC</sequence>
<dbReference type="EMBL" id="CM000785">
    <property type="protein sequence ID" value="AQL01732.1"/>
    <property type="molecule type" value="Genomic_DNA"/>
</dbReference>
<evidence type="ECO:0000313" key="2">
    <source>
        <dbReference type="EMBL" id="AQL01732.1"/>
    </source>
</evidence>
<evidence type="ECO:0000256" key="1">
    <source>
        <dbReference type="SAM" id="MobiDB-lite"/>
    </source>
</evidence>
<name>K7W613_MAIZE</name>
<feature type="compositionally biased region" description="Gly residues" evidence="1">
    <location>
        <begin position="44"/>
        <end position="60"/>
    </location>
</feature>
<organism evidence="2">
    <name type="scientific">Zea mays</name>
    <name type="common">Maize</name>
    <dbReference type="NCBI Taxonomy" id="4577"/>
    <lineage>
        <taxon>Eukaryota</taxon>
        <taxon>Viridiplantae</taxon>
        <taxon>Streptophyta</taxon>
        <taxon>Embryophyta</taxon>
        <taxon>Tracheophyta</taxon>
        <taxon>Spermatophyta</taxon>
        <taxon>Magnoliopsida</taxon>
        <taxon>Liliopsida</taxon>
        <taxon>Poales</taxon>
        <taxon>Poaceae</taxon>
        <taxon>PACMAD clade</taxon>
        <taxon>Panicoideae</taxon>
        <taxon>Andropogonodae</taxon>
        <taxon>Andropogoneae</taxon>
        <taxon>Tripsacinae</taxon>
        <taxon>Zea</taxon>
    </lineage>
</organism>
<proteinExistence type="predicted"/>
<dbReference type="ExpressionAtlas" id="K7W613">
    <property type="expression patterns" value="baseline and differential"/>
</dbReference>
<dbReference type="HOGENOM" id="CLU_2200819_0_0_1"/>
<feature type="compositionally biased region" description="Low complexity" evidence="1">
    <location>
        <begin position="31"/>
        <end position="43"/>
    </location>
</feature>
<gene>
    <name evidence="2" type="ORF">ZEAMMB73_Zm00001d045179</name>
</gene>
<feature type="region of interest" description="Disordered" evidence="1">
    <location>
        <begin position="31"/>
        <end position="64"/>
    </location>
</feature>
<dbReference type="AlphaFoldDB" id="K7W613"/>
<reference evidence="2" key="1">
    <citation type="submission" date="2015-12" db="EMBL/GenBank/DDBJ databases">
        <title>Update maize B73 reference genome by single molecule sequencing technologies.</title>
        <authorList>
            <consortium name="Maize Genome Sequencing Project"/>
            <person name="Ware D."/>
        </authorList>
    </citation>
    <scope>NUCLEOTIDE SEQUENCE</scope>
    <source>
        <tissue evidence="2">Seedling</tissue>
    </source>
</reference>
<protein>
    <submittedName>
        <fullName evidence="2">Fanconi-associated nuclease 1-like protein</fullName>
    </submittedName>
</protein>
<accession>K7W613</accession>